<dbReference type="GO" id="GO:0006886">
    <property type="term" value="P:intracellular protein transport"/>
    <property type="evidence" value="ECO:0007669"/>
    <property type="project" value="InterPro"/>
</dbReference>
<keyword evidence="1" id="KW-0472">Membrane</keyword>
<comment type="subcellular location">
    <subcellularLocation>
        <location evidence="1">Cytoplasm</location>
    </subcellularLocation>
    <subcellularLocation>
        <location evidence="1">Cytoplasmic vesicle</location>
        <location evidence="1">COPII-coated vesicle membrane</location>
        <topology evidence="1">Peripheral membrane protein</topology>
        <orientation evidence="1">Cytoplasmic side</orientation>
    </subcellularLocation>
    <subcellularLocation>
        <location evidence="1">Endoplasmic reticulum membrane</location>
        <topology evidence="1">Peripheral membrane protein</topology>
        <orientation evidence="1">Cytoplasmic side</orientation>
    </subcellularLocation>
    <subcellularLocation>
        <location evidence="1">Golgi apparatus membrane</location>
        <topology evidence="1">Peripheral membrane protein</topology>
        <orientation evidence="1">Cytoplasmic side</orientation>
    </subcellularLocation>
</comment>
<gene>
    <name evidence="3" type="ORF">VNE69_01214</name>
</gene>
<reference evidence="3" key="1">
    <citation type="journal article" date="2024" name="BMC Genomics">
        <title>Functional annotation of a divergent genome using sequence and structure-based similarity.</title>
        <authorList>
            <person name="Svedberg D."/>
            <person name="Winiger R.R."/>
            <person name="Berg A."/>
            <person name="Sharma H."/>
            <person name="Tellgren-Roth C."/>
            <person name="Debrunner-Vossbrinck B.A."/>
            <person name="Vossbrinck C.R."/>
            <person name="Barandun J."/>
        </authorList>
    </citation>
    <scope>NUCLEOTIDE SEQUENCE</scope>
    <source>
        <strain evidence="3">Illinois isolate</strain>
    </source>
</reference>
<dbReference type="GO" id="GO:0030127">
    <property type="term" value="C:COPII vesicle coat"/>
    <property type="evidence" value="ECO:0007669"/>
    <property type="project" value="InterPro"/>
</dbReference>
<dbReference type="Pfam" id="PF04810">
    <property type="entry name" value="zf-Sec23_Sec24"/>
    <property type="match status" value="1"/>
</dbReference>
<evidence type="ECO:0000259" key="2">
    <source>
        <dbReference type="Pfam" id="PF04810"/>
    </source>
</evidence>
<dbReference type="RefSeq" id="XP_065328421.1">
    <property type="nucleotide sequence ID" value="XM_065472349.1"/>
</dbReference>
<evidence type="ECO:0000313" key="3">
    <source>
        <dbReference type="EMBL" id="WUR02276.1"/>
    </source>
</evidence>
<dbReference type="GO" id="GO:0005789">
    <property type="term" value="C:endoplasmic reticulum membrane"/>
    <property type="evidence" value="ECO:0007669"/>
    <property type="project" value="UniProtKB-SubCell"/>
</dbReference>
<dbReference type="EMBL" id="CP142726">
    <property type="protein sequence ID" value="WUR02276.1"/>
    <property type="molecule type" value="Genomic_DNA"/>
</dbReference>
<name>A0AAX4J8L4_9MICR</name>
<comment type="function">
    <text evidence="1">Component of the coat protein complex II (COPII) which promotes the formation of transport vesicles from the endoplasmic reticulum (ER). The coat has two main functions, the physical deformation of the endoplasmic reticulum membrane into vesicles and the selection of cargo molecules.</text>
</comment>
<feature type="domain" description="Zinc finger Sec23/Sec24-type" evidence="2">
    <location>
        <begin position="50"/>
        <end position="78"/>
    </location>
</feature>
<dbReference type="PANTHER" id="PTHR11141">
    <property type="entry name" value="PROTEIN TRANSPORT PROTEIN SEC23"/>
    <property type="match status" value="1"/>
</dbReference>
<dbReference type="GO" id="GO:0070971">
    <property type="term" value="C:endoplasmic reticulum exit site"/>
    <property type="evidence" value="ECO:0007669"/>
    <property type="project" value="TreeGrafter"/>
</dbReference>
<keyword evidence="1" id="KW-0653">Protein transport</keyword>
<keyword evidence="1" id="KW-0479">Metal-binding</keyword>
<dbReference type="KEGG" id="vnx:VNE69_01214"/>
<comment type="similarity">
    <text evidence="1">Belongs to the SEC23/SEC24 family. SEC23 subfamily.</text>
</comment>
<evidence type="ECO:0000313" key="4">
    <source>
        <dbReference type="Proteomes" id="UP001334084"/>
    </source>
</evidence>
<dbReference type="GO" id="GO:0005096">
    <property type="term" value="F:GTPase activator activity"/>
    <property type="evidence" value="ECO:0007669"/>
    <property type="project" value="TreeGrafter"/>
</dbReference>
<accession>A0AAX4J8L4</accession>
<dbReference type="GeneID" id="90540078"/>
<dbReference type="Proteomes" id="UP001334084">
    <property type="component" value="Chromosome 1"/>
</dbReference>
<evidence type="ECO:0000256" key="1">
    <source>
        <dbReference type="RuleBase" id="RU365030"/>
    </source>
</evidence>
<dbReference type="Gene3D" id="2.60.40.1670">
    <property type="entry name" value="beta-sandwich domain of Sec23/24"/>
    <property type="match status" value="1"/>
</dbReference>
<sequence>MEDAIREIEERDGVRLTWNVWGTKGKETSKIPLACLYNVHQDSNFVECEPIYCLSCRSILNYCCNVDYGRKTWNCVIC</sequence>
<dbReference type="InterPro" id="IPR006895">
    <property type="entry name" value="Znf_Sec23_Sec24"/>
</dbReference>
<keyword evidence="1" id="KW-0256">Endoplasmic reticulum</keyword>
<keyword evidence="1" id="KW-0963">Cytoplasm</keyword>
<dbReference type="GO" id="GO:0000139">
    <property type="term" value="C:Golgi membrane"/>
    <property type="evidence" value="ECO:0007669"/>
    <property type="project" value="UniProtKB-SubCell"/>
</dbReference>
<organism evidence="3 4">
    <name type="scientific">Vairimorpha necatrix</name>
    <dbReference type="NCBI Taxonomy" id="6039"/>
    <lineage>
        <taxon>Eukaryota</taxon>
        <taxon>Fungi</taxon>
        <taxon>Fungi incertae sedis</taxon>
        <taxon>Microsporidia</taxon>
        <taxon>Nosematidae</taxon>
        <taxon>Vairimorpha</taxon>
    </lineage>
</organism>
<protein>
    <recommendedName>
        <fullName evidence="1">Protein transport protein SEC23</fullName>
    </recommendedName>
</protein>
<dbReference type="InterPro" id="IPR037364">
    <property type="entry name" value="Sec23"/>
</dbReference>
<keyword evidence="1" id="KW-0931">ER-Golgi transport</keyword>
<dbReference type="PANTHER" id="PTHR11141:SF0">
    <property type="entry name" value="PROTEIN TRANSPORT PROTEIN SEC23"/>
    <property type="match status" value="1"/>
</dbReference>
<proteinExistence type="inferred from homology"/>
<keyword evidence="4" id="KW-1185">Reference proteome</keyword>
<dbReference type="SUPFAM" id="SSF81995">
    <property type="entry name" value="beta-sandwich domain of Sec23/24"/>
    <property type="match status" value="1"/>
</dbReference>
<keyword evidence="1" id="KW-0813">Transport</keyword>
<keyword evidence="1" id="KW-0333">Golgi apparatus</keyword>
<dbReference type="GO" id="GO:0008270">
    <property type="term" value="F:zinc ion binding"/>
    <property type="evidence" value="ECO:0007669"/>
    <property type="project" value="InterPro"/>
</dbReference>
<keyword evidence="1" id="KW-0968">Cytoplasmic vesicle</keyword>
<keyword evidence="1" id="KW-0862">Zinc</keyword>
<dbReference type="AlphaFoldDB" id="A0AAX4J8L4"/>
<dbReference type="GO" id="GO:0090110">
    <property type="term" value="P:COPII-coated vesicle cargo loading"/>
    <property type="evidence" value="ECO:0007669"/>
    <property type="project" value="TreeGrafter"/>
</dbReference>